<organism evidence="1 2">
    <name type="scientific">Prunus armeniaca</name>
    <name type="common">Apricot</name>
    <name type="synonym">Armeniaca vulgaris</name>
    <dbReference type="NCBI Taxonomy" id="36596"/>
    <lineage>
        <taxon>Eukaryota</taxon>
        <taxon>Viridiplantae</taxon>
        <taxon>Streptophyta</taxon>
        <taxon>Embryophyta</taxon>
        <taxon>Tracheophyta</taxon>
        <taxon>Spermatophyta</taxon>
        <taxon>Magnoliopsida</taxon>
        <taxon>eudicotyledons</taxon>
        <taxon>Gunneridae</taxon>
        <taxon>Pentapetalae</taxon>
        <taxon>rosids</taxon>
        <taxon>fabids</taxon>
        <taxon>Rosales</taxon>
        <taxon>Rosaceae</taxon>
        <taxon>Amygdaloideae</taxon>
        <taxon>Amygdaleae</taxon>
        <taxon>Prunus</taxon>
    </lineage>
</organism>
<evidence type="ECO:0000313" key="2">
    <source>
        <dbReference type="Proteomes" id="UP000507222"/>
    </source>
</evidence>
<dbReference type="Proteomes" id="UP000507222">
    <property type="component" value="Unassembled WGS sequence"/>
</dbReference>
<name>A0A6J5TJ94_PRUAR</name>
<proteinExistence type="predicted"/>
<reference evidence="1 2" key="1">
    <citation type="submission" date="2020-05" db="EMBL/GenBank/DDBJ databases">
        <authorList>
            <person name="Campoy J."/>
            <person name="Schneeberger K."/>
            <person name="Spophaly S."/>
        </authorList>
    </citation>
    <scope>NUCLEOTIDE SEQUENCE [LARGE SCALE GENOMIC DNA]</scope>
    <source>
        <strain evidence="1">PruArmRojPasFocal</strain>
    </source>
</reference>
<gene>
    <name evidence="1" type="ORF">CURHAP_LOCUS4340</name>
</gene>
<dbReference type="InterPro" id="IPR036691">
    <property type="entry name" value="Endo/exonu/phosph_ase_sf"/>
</dbReference>
<evidence type="ECO:0008006" key="3">
    <source>
        <dbReference type="Google" id="ProtNLM"/>
    </source>
</evidence>
<protein>
    <recommendedName>
        <fullName evidence="3">Endonuclease/exonuclease/phosphatase domain-containing protein</fullName>
    </recommendedName>
</protein>
<dbReference type="EMBL" id="CAEKDK010000001">
    <property type="protein sequence ID" value="CAB4263679.1"/>
    <property type="molecule type" value="Genomic_DNA"/>
</dbReference>
<sequence length="64" mass="7438">MVETLDGEEICGRFSWIYGTPYCAEKIKFWEAIDDWDRKDQIPWVVCGDMNEVAWSHKKEGGAP</sequence>
<evidence type="ECO:0000313" key="1">
    <source>
        <dbReference type="EMBL" id="CAB4263679.1"/>
    </source>
</evidence>
<dbReference type="SUPFAM" id="SSF56219">
    <property type="entry name" value="DNase I-like"/>
    <property type="match status" value="1"/>
</dbReference>
<accession>A0A6J5TJ94</accession>
<dbReference type="AlphaFoldDB" id="A0A6J5TJ94"/>